<keyword evidence="3" id="KW-1185">Reference proteome</keyword>
<keyword evidence="1" id="KW-0732">Signal</keyword>
<dbReference type="EMBL" id="JBAKIA010000024">
    <property type="protein sequence ID" value="MEJ8476685.1"/>
    <property type="molecule type" value="Genomic_DNA"/>
</dbReference>
<evidence type="ECO:0008006" key="4">
    <source>
        <dbReference type="Google" id="ProtNLM"/>
    </source>
</evidence>
<feature type="signal peptide" evidence="1">
    <location>
        <begin position="1"/>
        <end position="25"/>
    </location>
</feature>
<evidence type="ECO:0000313" key="2">
    <source>
        <dbReference type="EMBL" id="MEJ8476685.1"/>
    </source>
</evidence>
<proteinExistence type="predicted"/>
<reference evidence="2 3" key="1">
    <citation type="submission" date="2024-02" db="EMBL/GenBank/DDBJ databases">
        <title>Roseibium algae sp. nov., isolated from marine alga (Grateloupia sp.), showing potential in myo-inositol conversion.</title>
        <authorList>
            <person name="Wang Y."/>
        </authorList>
    </citation>
    <scope>NUCLEOTIDE SEQUENCE [LARGE SCALE GENOMIC DNA]</scope>
    <source>
        <strain evidence="2 3">H3510</strain>
    </source>
</reference>
<evidence type="ECO:0000313" key="3">
    <source>
        <dbReference type="Proteomes" id="UP001385499"/>
    </source>
</evidence>
<protein>
    <recommendedName>
        <fullName evidence="4">Alginate biosynthesis protein AlgF</fullName>
    </recommendedName>
</protein>
<dbReference type="Proteomes" id="UP001385499">
    <property type="component" value="Unassembled WGS sequence"/>
</dbReference>
<organism evidence="2 3">
    <name type="scientific">Roseibium algae</name>
    <dbReference type="NCBI Taxonomy" id="3123038"/>
    <lineage>
        <taxon>Bacteria</taxon>
        <taxon>Pseudomonadati</taxon>
        <taxon>Pseudomonadota</taxon>
        <taxon>Alphaproteobacteria</taxon>
        <taxon>Hyphomicrobiales</taxon>
        <taxon>Stappiaceae</taxon>
        <taxon>Roseibium</taxon>
    </lineage>
</organism>
<comment type="caution">
    <text evidence="2">The sequence shown here is derived from an EMBL/GenBank/DDBJ whole genome shotgun (WGS) entry which is preliminary data.</text>
</comment>
<gene>
    <name evidence="2" type="ORF">V6575_21600</name>
</gene>
<sequence>MLSKLLALVAVFVLMVAGTSSSVIAEDALYEAPIPADKSLVRFVNAKLKNGLVVDFSGQKFSVDGKALSAYNIIQNGSYTIADGISSKDAVLEPGKFYTVAVGAEIDSEPTIIVIEDKAVDNPSKSALTFYNFASKPADLALALKGDTRKLFEGVAPGSMSSRELPAIDIGLLASVNDQPVFEAEAISLAADKRQNVVVLETSVGVKAYLAMTALSK</sequence>
<dbReference type="RefSeq" id="WP_340277396.1">
    <property type="nucleotide sequence ID" value="NZ_JBAKIA010000024.1"/>
</dbReference>
<feature type="chain" id="PRO_5046552651" description="Alginate biosynthesis protein AlgF" evidence="1">
    <location>
        <begin position="26"/>
        <end position="217"/>
    </location>
</feature>
<evidence type="ECO:0000256" key="1">
    <source>
        <dbReference type="SAM" id="SignalP"/>
    </source>
</evidence>
<name>A0ABU8TSZ9_9HYPH</name>
<accession>A0ABU8TSZ9</accession>